<evidence type="ECO:0000313" key="3">
    <source>
        <dbReference type="EMBL" id="RKP25551.1"/>
    </source>
</evidence>
<dbReference type="GO" id="GO:0005085">
    <property type="term" value="F:guanyl-nucleotide exchange factor activity"/>
    <property type="evidence" value="ECO:0007669"/>
    <property type="project" value="InterPro"/>
</dbReference>
<gene>
    <name evidence="3" type="ORF">SYNPS1DRAFT_28721</name>
</gene>
<dbReference type="InterPro" id="IPR035899">
    <property type="entry name" value="DBL_dom_sf"/>
</dbReference>
<feature type="compositionally biased region" description="Polar residues" evidence="1">
    <location>
        <begin position="85"/>
        <end position="131"/>
    </location>
</feature>
<evidence type="ECO:0000313" key="4">
    <source>
        <dbReference type="Proteomes" id="UP000278143"/>
    </source>
</evidence>
<dbReference type="Pfam" id="PF00621">
    <property type="entry name" value="RhoGEF"/>
    <property type="match status" value="1"/>
</dbReference>
<feature type="compositionally biased region" description="Basic residues" evidence="1">
    <location>
        <begin position="201"/>
        <end position="210"/>
    </location>
</feature>
<dbReference type="EMBL" id="KZ989706">
    <property type="protein sequence ID" value="RKP25551.1"/>
    <property type="molecule type" value="Genomic_DNA"/>
</dbReference>
<feature type="region of interest" description="Disordered" evidence="1">
    <location>
        <begin position="1"/>
        <end position="216"/>
    </location>
</feature>
<proteinExistence type="predicted"/>
<name>A0A4P9Z1D5_9FUNG</name>
<sequence>MSMVDSSSIEHEPTRSMPPMSNDSPYPAAPRNSITSPVHGADDGPSNVTASSDQTLTLNVPSHSSEGTRPVSRKPAYQRARAWSDATNLTSYSQSTLVPTTHQLDGSSPQLTPPSQHSIYSRNLPSDTSIPLSAKQPRQLRSTASDADLRAQALSPTSAHRRSRENMDAIHELNGHGASKGDAAKTAAATGKAPKSPKSPKSPKRPKSPKSSKMMSTMGALDTNAEWSMGIYGLEELAGKMVATSPTYKKSGKKHGKHGKARKSSSLNPGQGSGGQPMRPRMQPIRDETANQTLPSSPEMCAADRRSSRASSLASNRRAYITKSIASAEHLIRRESTLTLVQPPPCPEEVPPLPASLASPSLTSNQSSPMSAIAIEEHRPISVITASFLDYEIESVHAVSLADPAGACTTPVSAASALAEVEPPSVALKEDYRAFMDAIGNFRESWLNDDDEEGSCLLYMPPWPLASSELERLEKDRCAALLALLRSEQKFVRMLRLLKDQFITPLRQAAKKPGIYVGRSFSDRDVTAVFGVAEQLLPLHEALLKEFELSKESHGHSGTIEDAINAFSKH</sequence>
<feature type="compositionally biased region" description="Basic residues" evidence="1">
    <location>
        <begin position="250"/>
        <end position="263"/>
    </location>
</feature>
<protein>
    <recommendedName>
        <fullName evidence="2">DH domain-containing protein</fullName>
    </recommendedName>
</protein>
<dbReference type="SUPFAM" id="SSF48065">
    <property type="entry name" value="DBL homology domain (DH-domain)"/>
    <property type="match status" value="1"/>
</dbReference>
<dbReference type="Gene3D" id="1.20.900.10">
    <property type="entry name" value="Dbl homology (DH) domain"/>
    <property type="match status" value="1"/>
</dbReference>
<dbReference type="PANTHER" id="PTHR12673">
    <property type="entry name" value="FACIOGENITAL DYSPLASIA PROTEIN"/>
    <property type="match status" value="1"/>
</dbReference>
<evidence type="ECO:0000256" key="1">
    <source>
        <dbReference type="SAM" id="MobiDB-lite"/>
    </source>
</evidence>
<dbReference type="InterPro" id="IPR000219">
    <property type="entry name" value="DH_dom"/>
</dbReference>
<feature type="compositionally biased region" description="Basic and acidic residues" evidence="1">
    <location>
        <begin position="164"/>
        <end position="174"/>
    </location>
</feature>
<dbReference type="PANTHER" id="PTHR12673:SF159">
    <property type="entry name" value="LD03170P"/>
    <property type="match status" value="1"/>
</dbReference>
<feature type="non-terminal residue" evidence="3">
    <location>
        <position position="570"/>
    </location>
</feature>
<dbReference type="Proteomes" id="UP000278143">
    <property type="component" value="Unassembled WGS sequence"/>
</dbReference>
<keyword evidence="4" id="KW-1185">Reference proteome</keyword>
<dbReference type="OrthoDB" id="10659586at2759"/>
<dbReference type="PROSITE" id="PS50010">
    <property type="entry name" value="DH_2"/>
    <property type="match status" value="1"/>
</dbReference>
<dbReference type="InterPro" id="IPR051092">
    <property type="entry name" value="FYVE_RhoGEF_PH"/>
</dbReference>
<feature type="domain" description="DH" evidence="2">
    <location>
        <begin position="476"/>
        <end position="570"/>
    </location>
</feature>
<feature type="compositionally biased region" description="Low complexity" evidence="1">
    <location>
        <begin position="180"/>
        <end position="196"/>
    </location>
</feature>
<evidence type="ECO:0000259" key="2">
    <source>
        <dbReference type="PROSITE" id="PS50010"/>
    </source>
</evidence>
<accession>A0A4P9Z1D5</accession>
<reference evidence="4" key="1">
    <citation type="journal article" date="2018" name="Nat. Microbiol.">
        <title>Leveraging single-cell genomics to expand the fungal tree of life.</title>
        <authorList>
            <person name="Ahrendt S.R."/>
            <person name="Quandt C.A."/>
            <person name="Ciobanu D."/>
            <person name="Clum A."/>
            <person name="Salamov A."/>
            <person name="Andreopoulos B."/>
            <person name="Cheng J.F."/>
            <person name="Woyke T."/>
            <person name="Pelin A."/>
            <person name="Henrissat B."/>
            <person name="Reynolds N.K."/>
            <person name="Benny G.L."/>
            <person name="Smith M.E."/>
            <person name="James T.Y."/>
            <person name="Grigoriev I.V."/>
        </authorList>
    </citation>
    <scope>NUCLEOTIDE SEQUENCE [LARGE SCALE GENOMIC DNA]</scope>
    <source>
        <strain evidence="4">Benny S71-1</strain>
    </source>
</reference>
<feature type="compositionally biased region" description="Polar residues" evidence="1">
    <location>
        <begin position="46"/>
        <end position="67"/>
    </location>
</feature>
<organism evidence="3 4">
    <name type="scientific">Syncephalis pseudoplumigaleata</name>
    <dbReference type="NCBI Taxonomy" id="1712513"/>
    <lineage>
        <taxon>Eukaryota</taxon>
        <taxon>Fungi</taxon>
        <taxon>Fungi incertae sedis</taxon>
        <taxon>Zoopagomycota</taxon>
        <taxon>Zoopagomycotina</taxon>
        <taxon>Zoopagomycetes</taxon>
        <taxon>Zoopagales</taxon>
        <taxon>Piptocephalidaceae</taxon>
        <taxon>Syncephalis</taxon>
    </lineage>
</organism>
<dbReference type="GO" id="GO:0005737">
    <property type="term" value="C:cytoplasm"/>
    <property type="evidence" value="ECO:0007669"/>
    <property type="project" value="TreeGrafter"/>
</dbReference>
<feature type="region of interest" description="Disordered" evidence="1">
    <location>
        <begin position="246"/>
        <end position="315"/>
    </location>
</feature>
<dbReference type="AlphaFoldDB" id="A0A4P9Z1D5"/>